<comment type="similarity">
    <text evidence="5">Belongs to the HIPP family.</text>
</comment>
<reference evidence="8" key="1">
    <citation type="submission" date="2024-07" db="EMBL/GenBank/DDBJ databases">
        <title>Two chromosome-level genome assemblies of Korean endemic species Abeliophyllum distichum and Forsythia ovata (Oleaceae).</title>
        <authorList>
            <person name="Mun J.H."/>
        </authorList>
    </citation>
    <scope>NUCLEOTIDE SEQUENCE</scope>
    <source>
        <strain evidence="8">KNKB202402200001</strain>
        <tissue evidence="8">Leaf</tissue>
    </source>
</reference>
<dbReference type="SUPFAM" id="SSF55008">
    <property type="entry name" value="HMA, heavy metal-associated domain"/>
    <property type="match status" value="1"/>
</dbReference>
<dbReference type="Pfam" id="PF00403">
    <property type="entry name" value="HMA"/>
    <property type="match status" value="1"/>
</dbReference>
<dbReference type="InterPro" id="IPR006121">
    <property type="entry name" value="HMA_dom"/>
</dbReference>
<dbReference type="PANTHER" id="PTHR45868">
    <property type="entry name" value="HEAVY METAL-ASSOCIATED ISOPRENYLATED PLANT PROTEIN 33-RELATED"/>
    <property type="match status" value="1"/>
</dbReference>
<evidence type="ECO:0000313" key="7">
    <source>
        <dbReference type="EMBL" id="KAL2523171.1"/>
    </source>
</evidence>
<evidence type="ECO:0000256" key="4">
    <source>
        <dbReference type="ARBA" id="ARBA00023289"/>
    </source>
</evidence>
<evidence type="ECO:0000313" key="9">
    <source>
        <dbReference type="Proteomes" id="UP001604277"/>
    </source>
</evidence>
<dbReference type="AlphaFoldDB" id="A0ABD1UDY1"/>
<evidence type="ECO:0000256" key="2">
    <source>
        <dbReference type="ARBA" id="ARBA00022481"/>
    </source>
</evidence>
<evidence type="ECO:0000256" key="1">
    <source>
        <dbReference type="ARBA" id="ARBA00004170"/>
    </source>
</evidence>
<evidence type="ECO:0000256" key="5">
    <source>
        <dbReference type="ARBA" id="ARBA00024045"/>
    </source>
</evidence>
<evidence type="ECO:0000313" key="8">
    <source>
        <dbReference type="EMBL" id="KAL2523244.1"/>
    </source>
</evidence>
<proteinExistence type="inferred from homology"/>
<dbReference type="Gene3D" id="3.30.70.100">
    <property type="match status" value="1"/>
</dbReference>
<dbReference type="EMBL" id="JBFOLJ010000007">
    <property type="protein sequence ID" value="KAL2523171.1"/>
    <property type="molecule type" value="Genomic_DNA"/>
</dbReference>
<feature type="domain" description="HMA" evidence="6">
    <location>
        <begin position="6"/>
        <end position="69"/>
    </location>
</feature>
<dbReference type="InterPro" id="IPR036163">
    <property type="entry name" value="HMA_dom_sf"/>
</dbReference>
<gene>
    <name evidence="7" type="ORF">Fot_27094</name>
    <name evidence="8" type="ORF">Fot_27167</name>
</gene>
<reference evidence="9" key="2">
    <citation type="submission" date="2024-07" db="EMBL/GenBank/DDBJ databases">
        <title>Two chromosome-level genome assemblies of Korean endemic species Abeliophyllum distichum and Forsythia ovata (Oleaceae).</title>
        <authorList>
            <person name="Jang H."/>
        </authorList>
    </citation>
    <scope>NUCLEOTIDE SEQUENCE [LARGE SCALE GENOMIC DNA]</scope>
</reference>
<dbReference type="PROSITE" id="PS50846">
    <property type="entry name" value="HMA_2"/>
    <property type="match status" value="1"/>
</dbReference>
<dbReference type="PANTHER" id="PTHR45868:SF63">
    <property type="entry name" value="HMA DOMAIN-CONTAINING PROTEIN"/>
    <property type="match status" value="1"/>
</dbReference>
<evidence type="ECO:0000256" key="3">
    <source>
        <dbReference type="ARBA" id="ARBA00022723"/>
    </source>
</evidence>
<dbReference type="GO" id="GO:0009626">
    <property type="term" value="P:plant-type hypersensitive response"/>
    <property type="evidence" value="ECO:0007669"/>
    <property type="project" value="UniProtKB-KW"/>
</dbReference>
<keyword evidence="3" id="KW-0479">Metal-binding</keyword>
<name>A0ABD1UDY1_9LAMI</name>
<dbReference type="GO" id="GO:0016020">
    <property type="term" value="C:membrane"/>
    <property type="evidence" value="ECO:0007669"/>
    <property type="project" value="UniProtKB-SubCell"/>
</dbReference>
<dbReference type="CDD" id="cd00371">
    <property type="entry name" value="HMA"/>
    <property type="match status" value="1"/>
</dbReference>
<keyword evidence="2" id="KW-0488">Methylation</keyword>
<dbReference type="Proteomes" id="UP001604277">
    <property type="component" value="Unassembled WGS sequence"/>
</dbReference>
<comment type="subcellular location">
    <subcellularLocation>
        <location evidence="1">Membrane</location>
        <topology evidence="1">Peripheral membrane protein</topology>
    </subcellularLocation>
</comment>
<comment type="caution">
    <text evidence="8">The sequence shown here is derived from an EMBL/GenBank/DDBJ whole genome shotgun (WGS) entry which is preliminary data.</text>
</comment>
<keyword evidence="4" id="KW-0636">Prenylation</keyword>
<organism evidence="8 9">
    <name type="scientific">Forsythia ovata</name>
    <dbReference type="NCBI Taxonomy" id="205694"/>
    <lineage>
        <taxon>Eukaryota</taxon>
        <taxon>Viridiplantae</taxon>
        <taxon>Streptophyta</taxon>
        <taxon>Embryophyta</taxon>
        <taxon>Tracheophyta</taxon>
        <taxon>Spermatophyta</taxon>
        <taxon>Magnoliopsida</taxon>
        <taxon>eudicotyledons</taxon>
        <taxon>Gunneridae</taxon>
        <taxon>Pentapetalae</taxon>
        <taxon>asterids</taxon>
        <taxon>lamiids</taxon>
        <taxon>Lamiales</taxon>
        <taxon>Oleaceae</taxon>
        <taxon>Forsythieae</taxon>
        <taxon>Forsythia</taxon>
    </lineage>
</organism>
<keyword evidence="9" id="KW-1185">Reference proteome</keyword>
<keyword evidence="4" id="KW-0449">Lipoprotein</keyword>
<evidence type="ECO:0000259" key="6">
    <source>
        <dbReference type="PROSITE" id="PS50846"/>
    </source>
</evidence>
<dbReference type="EMBL" id="JBFOLJ010000007">
    <property type="protein sequence ID" value="KAL2523244.1"/>
    <property type="molecule type" value="Genomic_DNA"/>
</dbReference>
<sequence>MEPYANLCCILKVNTRCDACKRKTLEVLNSICGVYSVTISAEEGTAKISGEVEPNLCLSALARTGQHAELVWAKLNHPRLDRGGYYNDHDYHNGLYKSNHGYGYPRHGSINEPYWHRSGLPGGMWRDSYQHYPLSRALPEYSSYNSNYYYDASRMPTGGRACNHYY</sequence>
<protein>
    <recommendedName>
        <fullName evidence="6">HMA domain-containing protein</fullName>
    </recommendedName>
</protein>
<dbReference type="GO" id="GO:0046872">
    <property type="term" value="F:metal ion binding"/>
    <property type="evidence" value="ECO:0007669"/>
    <property type="project" value="UniProtKB-KW"/>
</dbReference>
<accession>A0ABD1UDY1</accession>